<dbReference type="Gene3D" id="3.40.50.1820">
    <property type="entry name" value="alpha/beta hydrolase"/>
    <property type="match status" value="1"/>
</dbReference>
<sequence length="283" mass="32292">MKYKHTEIDGNRFHYIQEGKGDNVLLFLHGMGSEAYAWKDLIHHHKNDYCCIAIDLPGFGESESIGGEDSFTVYLSILEQFVTRLSFEKLIVFGHSMGGQLAMLLALRSKVSIEALVLSASAGVEEFSSFESEQLKYFFSYEKVLAWDEETVAANFKLNFHNYEDRYTELLDRRLSFLKSEKRASISKAIHLAVKGMLTQKVRLSDLRIPTLILFGAEDKYIPNKQFHKGLDIEKLLQSAQESNALIESFIFKDCGHCPHLEKPNDFLLQADKFLEKAVFTTA</sequence>
<dbReference type="AlphaFoldDB" id="A0A315ZHG2"/>
<evidence type="ECO:0000259" key="1">
    <source>
        <dbReference type="Pfam" id="PF00561"/>
    </source>
</evidence>
<dbReference type="Proteomes" id="UP000245535">
    <property type="component" value="Unassembled WGS sequence"/>
</dbReference>
<dbReference type="SUPFAM" id="SSF53474">
    <property type="entry name" value="alpha/beta-Hydrolases"/>
    <property type="match status" value="1"/>
</dbReference>
<dbReference type="PRINTS" id="PR00111">
    <property type="entry name" value="ABHYDROLASE"/>
</dbReference>
<organism evidence="2 3">
    <name type="scientific">Sediminitomix flava</name>
    <dbReference type="NCBI Taxonomy" id="379075"/>
    <lineage>
        <taxon>Bacteria</taxon>
        <taxon>Pseudomonadati</taxon>
        <taxon>Bacteroidota</taxon>
        <taxon>Cytophagia</taxon>
        <taxon>Cytophagales</taxon>
        <taxon>Flammeovirgaceae</taxon>
        <taxon>Sediminitomix</taxon>
    </lineage>
</organism>
<comment type="caution">
    <text evidence="2">The sequence shown here is derived from an EMBL/GenBank/DDBJ whole genome shotgun (WGS) entry which is preliminary data.</text>
</comment>
<dbReference type="EMBL" id="QGDO01000001">
    <property type="protein sequence ID" value="PWJ44732.1"/>
    <property type="molecule type" value="Genomic_DNA"/>
</dbReference>
<dbReference type="InterPro" id="IPR050266">
    <property type="entry name" value="AB_hydrolase_sf"/>
</dbReference>
<gene>
    <name evidence="2" type="ORF">BC781_1011103</name>
</gene>
<dbReference type="Pfam" id="PF00561">
    <property type="entry name" value="Abhydrolase_1"/>
    <property type="match status" value="1"/>
</dbReference>
<dbReference type="GO" id="GO:0016020">
    <property type="term" value="C:membrane"/>
    <property type="evidence" value="ECO:0007669"/>
    <property type="project" value="TreeGrafter"/>
</dbReference>
<dbReference type="RefSeq" id="WP_109616205.1">
    <property type="nucleotide sequence ID" value="NZ_QGDO01000001.1"/>
</dbReference>
<keyword evidence="3" id="KW-1185">Reference proteome</keyword>
<reference evidence="2 3" key="1">
    <citation type="submission" date="2018-03" db="EMBL/GenBank/DDBJ databases">
        <title>Genomic Encyclopedia of Archaeal and Bacterial Type Strains, Phase II (KMG-II): from individual species to whole genera.</title>
        <authorList>
            <person name="Goeker M."/>
        </authorList>
    </citation>
    <scope>NUCLEOTIDE SEQUENCE [LARGE SCALE GENOMIC DNA]</scope>
    <source>
        <strain evidence="2 3">DSM 28229</strain>
    </source>
</reference>
<evidence type="ECO:0000313" key="2">
    <source>
        <dbReference type="EMBL" id="PWJ44732.1"/>
    </source>
</evidence>
<dbReference type="InterPro" id="IPR000073">
    <property type="entry name" value="AB_hydrolase_1"/>
</dbReference>
<dbReference type="OrthoDB" id="9799612at2"/>
<feature type="domain" description="AB hydrolase-1" evidence="1">
    <location>
        <begin position="23"/>
        <end position="264"/>
    </location>
</feature>
<dbReference type="InterPro" id="IPR029058">
    <property type="entry name" value="AB_hydrolase_fold"/>
</dbReference>
<protein>
    <submittedName>
        <fullName evidence="2">Pimeloyl-ACP methyl ester carboxylesterase</fullName>
    </submittedName>
</protein>
<dbReference type="PANTHER" id="PTHR43798:SF33">
    <property type="entry name" value="HYDROLASE, PUTATIVE (AFU_ORTHOLOGUE AFUA_2G14860)-RELATED"/>
    <property type="match status" value="1"/>
</dbReference>
<evidence type="ECO:0000313" key="3">
    <source>
        <dbReference type="Proteomes" id="UP000245535"/>
    </source>
</evidence>
<dbReference type="PANTHER" id="PTHR43798">
    <property type="entry name" value="MONOACYLGLYCEROL LIPASE"/>
    <property type="match status" value="1"/>
</dbReference>
<proteinExistence type="predicted"/>
<name>A0A315ZHG2_SEDFL</name>
<accession>A0A315ZHG2</accession>